<dbReference type="Gene3D" id="1.20.120.1760">
    <property type="match status" value="1"/>
</dbReference>
<evidence type="ECO:0000256" key="11">
    <source>
        <dbReference type="NCBIfam" id="TIGR00560"/>
    </source>
</evidence>
<protein>
    <recommendedName>
        <fullName evidence="11">CDP-diacylglycerol--glycerol-3-phosphate 3-phosphatidyltransferase</fullName>
        <ecNumber evidence="11">2.7.8.5</ecNumber>
    </recommendedName>
</protein>
<keyword evidence="3" id="KW-0444">Lipid biosynthesis</keyword>
<dbReference type="PANTHER" id="PTHR14269:SF62">
    <property type="entry name" value="CDP-DIACYLGLYCEROL--GLYCEROL-3-PHOSPHATE 3-PHOSPHATIDYLTRANSFERASE 1, CHLOROPLASTIC"/>
    <property type="match status" value="1"/>
</dbReference>
<evidence type="ECO:0000256" key="6">
    <source>
        <dbReference type="ARBA" id="ARBA00022989"/>
    </source>
</evidence>
<accession>A0AAX3F244</accession>
<dbReference type="InterPro" id="IPR000462">
    <property type="entry name" value="CDP-OH_P_trans"/>
</dbReference>
<evidence type="ECO:0000256" key="9">
    <source>
        <dbReference type="ARBA" id="ARBA00023209"/>
    </source>
</evidence>
<keyword evidence="9" id="KW-0594">Phospholipid biosynthesis</keyword>
<dbReference type="Pfam" id="PF01066">
    <property type="entry name" value="CDP-OH_P_transf"/>
    <property type="match status" value="1"/>
</dbReference>
<dbReference type="RefSeq" id="WP_154221734.1">
    <property type="nucleotide sequence ID" value="NZ_CP034544.1"/>
</dbReference>
<dbReference type="Proteomes" id="UP001164481">
    <property type="component" value="Chromosome"/>
</dbReference>
<feature type="transmembrane region" description="Helical" evidence="13">
    <location>
        <begin position="16"/>
        <end position="36"/>
    </location>
</feature>
<keyword evidence="5 13" id="KW-0812">Transmembrane</keyword>
<gene>
    <name evidence="14" type="primary">pgsA</name>
    <name evidence="14" type="ORF">OIE46_02665</name>
</gene>
<dbReference type="PANTHER" id="PTHR14269">
    <property type="entry name" value="CDP-DIACYLGLYCEROL--GLYCEROL-3-PHOSPHATE 3-PHOSPHATIDYLTRANSFERASE-RELATED"/>
    <property type="match status" value="1"/>
</dbReference>
<evidence type="ECO:0000256" key="10">
    <source>
        <dbReference type="ARBA" id="ARBA00023264"/>
    </source>
</evidence>
<comment type="subcellular location">
    <subcellularLocation>
        <location evidence="1">Membrane</location>
        <topology evidence="1">Multi-pass membrane protein</topology>
    </subcellularLocation>
</comment>
<evidence type="ECO:0000256" key="7">
    <source>
        <dbReference type="ARBA" id="ARBA00023098"/>
    </source>
</evidence>
<keyword evidence="10" id="KW-1208">Phospholipid metabolism</keyword>
<evidence type="ECO:0000256" key="12">
    <source>
        <dbReference type="RuleBase" id="RU003750"/>
    </source>
</evidence>
<dbReference type="PROSITE" id="PS00379">
    <property type="entry name" value="CDP_ALCOHOL_P_TRANSF"/>
    <property type="match status" value="1"/>
</dbReference>
<dbReference type="GO" id="GO:0008444">
    <property type="term" value="F:CDP-diacylglycerol-glycerol-3-phosphate 3-phosphatidyltransferase activity"/>
    <property type="evidence" value="ECO:0007669"/>
    <property type="project" value="UniProtKB-UniRule"/>
</dbReference>
<evidence type="ECO:0000256" key="13">
    <source>
        <dbReference type="SAM" id="Phobius"/>
    </source>
</evidence>
<evidence type="ECO:0000256" key="1">
    <source>
        <dbReference type="ARBA" id="ARBA00004141"/>
    </source>
</evidence>
<comment type="similarity">
    <text evidence="2 12">Belongs to the CDP-alcohol phosphatidyltransferase class-I family.</text>
</comment>
<keyword evidence="8 13" id="KW-0472">Membrane</keyword>
<dbReference type="InterPro" id="IPR043130">
    <property type="entry name" value="CDP-OH_PTrfase_TM_dom"/>
</dbReference>
<feature type="transmembrane region" description="Helical" evidence="13">
    <location>
        <begin position="142"/>
        <end position="162"/>
    </location>
</feature>
<feature type="transmembrane region" description="Helical" evidence="13">
    <location>
        <begin position="43"/>
        <end position="67"/>
    </location>
</feature>
<dbReference type="AlphaFoldDB" id="A0AAX3F244"/>
<keyword evidence="7" id="KW-0443">Lipid metabolism</keyword>
<dbReference type="InterPro" id="IPR050324">
    <property type="entry name" value="CDP-alcohol_PTase-I"/>
</dbReference>
<reference evidence="14" key="1">
    <citation type="submission" date="2022-10" db="EMBL/GenBank/DDBJ databases">
        <authorList>
            <person name="Wei X."/>
        </authorList>
    </citation>
    <scope>NUCLEOTIDE SEQUENCE</scope>
    <source>
        <strain evidence="14">SD2</strain>
    </source>
</reference>
<dbReference type="EMBL" id="CP107525">
    <property type="protein sequence ID" value="UZW64257.1"/>
    <property type="molecule type" value="Genomic_DNA"/>
</dbReference>
<evidence type="ECO:0000256" key="8">
    <source>
        <dbReference type="ARBA" id="ARBA00023136"/>
    </source>
</evidence>
<dbReference type="InterPro" id="IPR004570">
    <property type="entry name" value="Phosphatidylglycerol_P_synth"/>
</dbReference>
<dbReference type="NCBIfam" id="TIGR00560">
    <property type="entry name" value="pgsA"/>
    <property type="match status" value="1"/>
</dbReference>
<evidence type="ECO:0000313" key="14">
    <source>
        <dbReference type="EMBL" id="UZW64257.1"/>
    </source>
</evidence>
<feature type="transmembrane region" description="Helical" evidence="13">
    <location>
        <begin position="87"/>
        <end position="112"/>
    </location>
</feature>
<sequence>METTLERKRKLPNLLTLFRIGLFVPLLIFILLAVYADVKNGYLIFNSLILVTFVLAMATDFLDGYFARRWNVVSETGKLWDPLADKIITTTVLIYLAGVNFVPFWIVVLIVVRDLLVDGHRVAMAQKNIEVSASIFGKIKTIVVSLGIVMVLMLNLIFVDLIQSNISSGNVAGAKQYLPYINPNLRSYLGQALNTLSVPNVDMPNNDVLGTSELLHNFLNVNTVDLADNTKYILVTNLALLLGILTSLLSGGIYLADFYRKNKS</sequence>
<name>A0AAX3F244_MYCSY</name>
<keyword evidence="6 13" id="KW-1133">Transmembrane helix</keyword>
<evidence type="ECO:0000313" key="15">
    <source>
        <dbReference type="Proteomes" id="UP001164481"/>
    </source>
</evidence>
<dbReference type="EC" id="2.7.8.5" evidence="11"/>
<evidence type="ECO:0000256" key="5">
    <source>
        <dbReference type="ARBA" id="ARBA00022692"/>
    </source>
</evidence>
<dbReference type="InterPro" id="IPR048254">
    <property type="entry name" value="CDP_ALCOHOL_P_TRANSF_CS"/>
</dbReference>
<dbReference type="GO" id="GO:0046474">
    <property type="term" value="P:glycerophospholipid biosynthetic process"/>
    <property type="evidence" value="ECO:0007669"/>
    <property type="project" value="TreeGrafter"/>
</dbReference>
<proteinExistence type="inferred from homology"/>
<evidence type="ECO:0000256" key="2">
    <source>
        <dbReference type="ARBA" id="ARBA00010441"/>
    </source>
</evidence>
<organism evidence="14 15">
    <name type="scientific">Mycoplasmopsis synoviae</name>
    <name type="common">Mycoplasma synoviae</name>
    <dbReference type="NCBI Taxonomy" id="2109"/>
    <lineage>
        <taxon>Bacteria</taxon>
        <taxon>Bacillati</taxon>
        <taxon>Mycoplasmatota</taxon>
        <taxon>Mycoplasmoidales</taxon>
        <taxon>Metamycoplasmataceae</taxon>
        <taxon>Mycoplasmopsis</taxon>
    </lineage>
</organism>
<reference evidence="14" key="2">
    <citation type="submission" date="2022-11" db="EMBL/GenBank/DDBJ databases">
        <title>complete genomes of mycoplasma synoviae ZX313 strain and SD2 strain.</title>
        <authorList>
            <person name="Zhong Q."/>
        </authorList>
    </citation>
    <scope>NUCLEOTIDE SEQUENCE</scope>
    <source>
        <strain evidence="14">SD2</strain>
    </source>
</reference>
<keyword evidence="4 12" id="KW-0808">Transferase</keyword>
<evidence type="ECO:0000256" key="3">
    <source>
        <dbReference type="ARBA" id="ARBA00022516"/>
    </source>
</evidence>
<dbReference type="GO" id="GO:0016020">
    <property type="term" value="C:membrane"/>
    <property type="evidence" value="ECO:0007669"/>
    <property type="project" value="UniProtKB-SubCell"/>
</dbReference>
<evidence type="ECO:0000256" key="4">
    <source>
        <dbReference type="ARBA" id="ARBA00022679"/>
    </source>
</evidence>
<feature type="transmembrane region" description="Helical" evidence="13">
    <location>
        <begin position="232"/>
        <end position="256"/>
    </location>
</feature>